<feature type="transmembrane region" description="Helical" evidence="10">
    <location>
        <begin position="139"/>
        <end position="154"/>
    </location>
</feature>
<feature type="transmembrane region" description="Helical" evidence="10">
    <location>
        <begin position="87"/>
        <end position="106"/>
    </location>
</feature>
<dbReference type="Pfam" id="PF04973">
    <property type="entry name" value="NMN_transporter"/>
    <property type="match status" value="1"/>
</dbReference>
<keyword evidence="6" id="KW-1003">Cell membrane</keyword>
<proteinExistence type="inferred from homology"/>
<accession>A0A5C6DTF5</accession>
<evidence type="ECO:0000256" key="8">
    <source>
        <dbReference type="ARBA" id="ARBA00022989"/>
    </source>
</evidence>
<evidence type="ECO:0000256" key="9">
    <source>
        <dbReference type="ARBA" id="ARBA00023136"/>
    </source>
</evidence>
<sequence length="199" mass="22579">MNLIELAATVFGFLCVLLTIRRSVWCWPIGLVQVTLFIFVFYDAKLYSDLLLHVVYVFLQFYGWYCWTRDDAIDKTLVVQSLPASRLAIWIAIVAIGTAGWGWAMSRWTDASLPYPDAFTTVASLVAQFLLARRYVQNWAFWIAVDVVAIWVYFTKELNATAVLYIAFLILASIGLAIWKQRLAIQSCPASMRTEGVSA</sequence>
<dbReference type="GO" id="GO:0005886">
    <property type="term" value="C:plasma membrane"/>
    <property type="evidence" value="ECO:0007669"/>
    <property type="project" value="UniProtKB-SubCell"/>
</dbReference>
<dbReference type="GO" id="GO:0034257">
    <property type="term" value="F:nicotinamide riboside transmembrane transporter activity"/>
    <property type="evidence" value="ECO:0007669"/>
    <property type="project" value="InterPro"/>
</dbReference>
<dbReference type="PANTHER" id="PTHR36122:SF2">
    <property type="entry name" value="NICOTINAMIDE RIBOSIDE TRANSPORTER PNUC"/>
    <property type="match status" value="1"/>
</dbReference>
<comment type="function">
    <text evidence="1">Required for nicotinamide riboside transport across the inner membrane.</text>
</comment>
<keyword evidence="9 10" id="KW-0472">Membrane</keyword>
<feature type="transmembrane region" description="Helical" evidence="10">
    <location>
        <begin position="112"/>
        <end position="132"/>
    </location>
</feature>
<dbReference type="RefSeq" id="WP_146600651.1">
    <property type="nucleotide sequence ID" value="NZ_SJPY01000005.1"/>
</dbReference>
<dbReference type="NCBIfam" id="TIGR01528">
    <property type="entry name" value="NMN_trans_PnuC"/>
    <property type="match status" value="1"/>
</dbReference>
<feature type="transmembrane region" description="Helical" evidence="10">
    <location>
        <begin position="50"/>
        <end position="67"/>
    </location>
</feature>
<dbReference type="Proteomes" id="UP000315471">
    <property type="component" value="Unassembled WGS sequence"/>
</dbReference>
<keyword evidence="8 10" id="KW-1133">Transmembrane helix</keyword>
<keyword evidence="7 10" id="KW-0812">Transmembrane</keyword>
<evidence type="ECO:0000256" key="4">
    <source>
        <dbReference type="ARBA" id="ARBA00017522"/>
    </source>
</evidence>
<reference evidence="11 12" key="1">
    <citation type="submission" date="2019-02" db="EMBL/GenBank/DDBJ databases">
        <title>Deep-cultivation of Planctomycetes and their phenomic and genomic characterization uncovers novel biology.</title>
        <authorList>
            <person name="Wiegand S."/>
            <person name="Jogler M."/>
            <person name="Boedeker C."/>
            <person name="Pinto D."/>
            <person name="Vollmers J."/>
            <person name="Rivas-Marin E."/>
            <person name="Kohn T."/>
            <person name="Peeters S.H."/>
            <person name="Heuer A."/>
            <person name="Rast P."/>
            <person name="Oberbeckmann S."/>
            <person name="Bunk B."/>
            <person name="Jeske O."/>
            <person name="Meyerdierks A."/>
            <person name="Storesund J.E."/>
            <person name="Kallscheuer N."/>
            <person name="Luecker S."/>
            <person name="Lage O.M."/>
            <person name="Pohl T."/>
            <person name="Merkel B.J."/>
            <person name="Hornburger P."/>
            <person name="Mueller R.-W."/>
            <person name="Bruemmer F."/>
            <person name="Labrenz M."/>
            <person name="Spormann A.M."/>
            <person name="Op Den Camp H."/>
            <person name="Overmann J."/>
            <person name="Amann R."/>
            <person name="Jetten M.S.M."/>
            <person name="Mascher T."/>
            <person name="Medema M.H."/>
            <person name="Devos D.P."/>
            <person name="Kaster A.-K."/>
            <person name="Ovreas L."/>
            <person name="Rohde M."/>
            <person name="Galperin M.Y."/>
            <person name="Jogler C."/>
        </authorList>
    </citation>
    <scope>NUCLEOTIDE SEQUENCE [LARGE SCALE GENOMIC DNA]</scope>
    <source>
        <strain evidence="11 12">Q31b</strain>
    </source>
</reference>
<comment type="similarity">
    <text evidence="3">Belongs to the nicotinamide ribonucleoside (NR) uptake permease (TC 4.B.1) family.</text>
</comment>
<protein>
    <recommendedName>
        <fullName evidence="4">Nicotinamide riboside transporter PnuC</fullName>
    </recommendedName>
</protein>
<evidence type="ECO:0000256" key="5">
    <source>
        <dbReference type="ARBA" id="ARBA00022448"/>
    </source>
</evidence>
<feature type="transmembrane region" description="Helical" evidence="10">
    <location>
        <begin position="160"/>
        <end position="179"/>
    </location>
</feature>
<evidence type="ECO:0000256" key="1">
    <source>
        <dbReference type="ARBA" id="ARBA00002672"/>
    </source>
</evidence>
<evidence type="ECO:0000256" key="6">
    <source>
        <dbReference type="ARBA" id="ARBA00022475"/>
    </source>
</evidence>
<evidence type="ECO:0000313" key="12">
    <source>
        <dbReference type="Proteomes" id="UP000315471"/>
    </source>
</evidence>
<comment type="caution">
    <text evidence="11">The sequence shown here is derived from an EMBL/GenBank/DDBJ whole genome shotgun (WGS) entry which is preliminary data.</text>
</comment>
<organism evidence="11 12">
    <name type="scientific">Novipirellula aureliae</name>
    <dbReference type="NCBI Taxonomy" id="2527966"/>
    <lineage>
        <taxon>Bacteria</taxon>
        <taxon>Pseudomonadati</taxon>
        <taxon>Planctomycetota</taxon>
        <taxon>Planctomycetia</taxon>
        <taxon>Pirellulales</taxon>
        <taxon>Pirellulaceae</taxon>
        <taxon>Novipirellula</taxon>
    </lineage>
</organism>
<keyword evidence="5" id="KW-0813">Transport</keyword>
<evidence type="ECO:0000256" key="2">
    <source>
        <dbReference type="ARBA" id="ARBA00004651"/>
    </source>
</evidence>
<gene>
    <name evidence="11" type="primary">pnuC</name>
    <name evidence="11" type="ORF">Q31b_33260</name>
</gene>
<evidence type="ECO:0000256" key="3">
    <source>
        <dbReference type="ARBA" id="ARBA00006669"/>
    </source>
</evidence>
<dbReference type="InterPro" id="IPR006419">
    <property type="entry name" value="NMN_transpt_PnuC"/>
</dbReference>
<evidence type="ECO:0000256" key="7">
    <source>
        <dbReference type="ARBA" id="ARBA00022692"/>
    </source>
</evidence>
<name>A0A5C6DTF5_9BACT</name>
<dbReference type="EMBL" id="SJPY01000005">
    <property type="protein sequence ID" value="TWU40010.1"/>
    <property type="molecule type" value="Genomic_DNA"/>
</dbReference>
<evidence type="ECO:0000313" key="11">
    <source>
        <dbReference type="EMBL" id="TWU40010.1"/>
    </source>
</evidence>
<dbReference type="OrthoDB" id="9791248at2"/>
<comment type="subcellular location">
    <subcellularLocation>
        <location evidence="2">Cell membrane</location>
        <topology evidence="2">Multi-pass membrane protein</topology>
    </subcellularLocation>
</comment>
<dbReference type="PANTHER" id="PTHR36122">
    <property type="entry name" value="NICOTINAMIDE RIBOSIDE TRANSPORTER PNUC"/>
    <property type="match status" value="1"/>
</dbReference>
<evidence type="ECO:0000256" key="10">
    <source>
        <dbReference type="SAM" id="Phobius"/>
    </source>
</evidence>
<dbReference type="AlphaFoldDB" id="A0A5C6DTF5"/>
<keyword evidence="12" id="KW-1185">Reference proteome</keyword>